<dbReference type="EMBL" id="CP044399">
    <property type="protein sequence ID" value="QFI39824.1"/>
    <property type="molecule type" value="Genomic_DNA"/>
</dbReference>
<dbReference type="AlphaFoldDB" id="A0A5J6WQY6"/>
<dbReference type="InterPro" id="IPR029063">
    <property type="entry name" value="SAM-dependent_MTases_sf"/>
</dbReference>
<evidence type="ECO:0000256" key="5">
    <source>
        <dbReference type="ARBA" id="ARBA00022603"/>
    </source>
</evidence>
<name>A0A5J6WQY6_MORMI</name>
<sequence>MAKSSTKQQNQRPSGHIRIISGQWRGRKLPVKDVIGLRPTTDRIKETVFNWLSPYVRDSHCLDLFAGSGGLIFEALSRYAESGLLFEKDAGAAAQLQQNIDLLKADNAQLVRGDTLKLLTKVPTQTYDMVFIDPPFRQDLLEDCCAKLEEYNWLSADAVIYIEREKELNQVKLPANWTILKEKQAGQVCFELYQRQAVINTTAE</sequence>
<organism evidence="10 11">
    <name type="scientific">Moritella marina ATCC 15381</name>
    <dbReference type="NCBI Taxonomy" id="1202962"/>
    <lineage>
        <taxon>Bacteria</taxon>
        <taxon>Pseudomonadati</taxon>
        <taxon>Pseudomonadota</taxon>
        <taxon>Gammaproteobacteria</taxon>
        <taxon>Alteromonadales</taxon>
        <taxon>Moritellaceae</taxon>
        <taxon>Moritella</taxon>
    </lineage>
</organism>
<keyword evidence="11" id="KW-1185">Reference proteome</keyword>
<evidence type="ECO:0000256" key="8">
    <source>
        <dbReference type="ARBA" id="ARBA00048326"/>
    </source>
</evidence>
<dbReference type="Pfam" id="PF03602">
    <property type="entry name" value="Cons_hypoth95"/>
    <property type="match status" value="1"/>
</dbReference>
<dbReference type="GO" id="GO:0052913">
    <property type="term" value="F:16S rRNA (guanine(966)-N(2))-methyltransferase activity"/>
    <property type="evidence" value="ECO:0007669"/>
    <property type="project" value="UniProtKB-EC"/>
</dbReference>
<dbReference type="RefSeq" id="WP_019442578.1">
    <property type="nucleotide sequence ID" value="NZ_ALOE01000033.1"/>
</dbReference>
<comment type="similarity">
    <text evidence="2 9">Belongs to the methyltransferase superfamily. RsmD family.</text>
</comment>
<keyword evidence="5 9" id="KW-0489">Methyltransferase</keyword>
<comment type="function">
    <text evidence="1 9">Specifically methylates the guanine in position 966 of 16S rRNA in the assembled 30S particle.</text>
</comment>
<dbReference type="OrthoDB" id="9803017at2"/>
<keyword evidence="9" id="KW-0698">rRNA processing</keyword>
<dbReference type="Proteomes" id="UP000327424">
    <property type="component" value="Chromosome"/>
</dbReference>
<evidence type="ECO:0000256" key="7">
    <source>
        <dbReference type="ARBA" id="ARBA00022691"/>
    </source>
</evidence>
<evidence type="ECO:0000256" key="4">
    <source>
        <dbReference type="ARBA" id="ARBA00013682"/>
    </source>
</evidence>
<evidence type="ECO:0000256" key="9">
    <source>
        <dbReference type="PIRNR" id="PIRNR004553"/>
    </source>
</evidence>
<dbReference type="GO" id="GO:0003676">
    <property type="term" value="F:nucleic acid binding"/>
    <property type="evidence" value="ECO:0007669"/>
    <property type="project" value="InterPro"/>
</dbReference>
<gene>
    <name evidence="10" type="primary">rsmD</name>
    <name evidence="10" type="ORF">FR932_19385</name>
</gene>
<dbReference type="KEGG" id="mmaa:FR932_19385"/>
<dbReference type="PROSITE" id="PS00092">
    <property type="entry name" value="N6_MTASE"/>
    <property type="match status" value="1"/>
</dbReference>
<dbReference type="EC" id="2.1.1.171" evidence="3 9"/>
<evidence type="ECO:0000256" key="6">
    <source>
        <dbReference type="ARBA" id="ARBA00022679"/>
    </source>
</evidence>
<evidence type="ECO:0000256" key="1">
    <source>
        <dbReference type="ARBA" id="ARBA00002649"/>
    </source>
</evidence>
<comment type="catalytic activity">
    <reaction evidence="8 9">
        <text>guanosine(966) in 16S rRNA + S-adenosyl-L-methionine = N(2)-methylguanosine(966) in 16S rRNA + S-adenosyl-L-homocysteine + H(+)</text>
        <dbReference type="Rhea" id="RHEA:23548"/>
        <dbReference type="Rhea" id="RHEA-COMP:10211"/>
        <dbReference type="Rhea" id="RHEA-COMP:10212"/>
        <dbReference type="ChEBI" id="CHEBI:15378"/>
        <dbReference type="ChEBI" id="CHEBI:57856"/>
        <dbReference type="ChEBI" id="CHEBI:59789"/>
        <dbReference type="ChEBI" id="CHEBI:74269"/>
        <dbReference type="ChEBI" id="CHEBI:74481"/>
        <dbReference type="EC" id="2.1.1.171"/>
    </reaction>
</comment>
<dbReference type="InterPro" id="IPR004398">
    <property type="entry name" value="RNA_MeTrfase_RsmD"/>
</dbReference>
<keyword evidence="7 9" id="KW-0949">S-adenosyl-L-methionine</keyword>
<evidence type="ECO:0000256" key="3">
    <source>
        <dbReference type="ARBA" id="ARBA00012141"/>
    </source>
</evidence>
<dbReference type="PANTHER" id="PTHR43542:SF1">
    <property type="entry name" value="METHYLTRANSFERASE"/>
    <property type="match status" value="1"/>
</dbReference>
<evidence type="ECO:0000313" key="11">
    <source>
        <dbReference type="Proteomes" id="UP000327424"/>
    </source>
</evidence>
<dbReference type="Gene3D" id="3.40.50.150">
    <property type="entry name" value="Vaccinia Virus protein VP39"/>
    <property type="match status" value="1"/>
</dbReference>
<proteinExistence type="inferred from homology"/>
<evidence type="ECO:0000313" key="10">
    <source>
        <dbReference type="EMBL" id="QFI39824.1"/>
    </source>
</evidence>
<dbReference type="SUPFAM" id="SSF53335">
    <property type="entry name" value="S-adenosyl-L-methionine-dependent methyltransferases"/>
    <property type="match status" value="1"/>
</dbReference>
<dbReference type="NCBIfam" id="TIGR00095">
    <property type="entry name" value="16S rRNA (guanine(966)-N(2))-methyltransferase RsmD"/>
    <property type="match status" value="1"/>
</dbReference>
<dbReference type="PIRSF" id="PIRSF004553">
    <property type="entry name" value="CHP00095"/>
    <property type="match status" value="1"/>
</dbReference>
<protein>
    <recommendedName>
        <fullName evidence="4 9">Ribosomal RNA small subunit methyltransferase D</fullName>
        <ecNumber evidence="3 9">2.1.1.171</ecNumber>
    </recommendedName>
</protein>
<dbReference type="InterPro" id="IPR002052">
    <property type="entry name" value="DNA_methylase_N6_adenine_CS"/>
</dbReference>
<dbReference type="PANTHER" id="PTHR43542">
    <property type="entry name" value="METHYLTRANSFERASE"/>
    <property type="match status" value="1"/>
</dbReference>
<dbReference type="CDD" id="cd02440">
    <property type="entry name" value="AdoMet_MTases"/>
    <property type="match status" value="1"/>
</dbReference>
<evidence type="ECO:0000256" key="2">
    <source>
        <dbReference type="ARBA" id="ARBA00005269"/>
    </source>
</evidence>
<keyword evidence="6 9" id="KW-0808">Transferase</keyword>
<reference evidence="10 11" key="1">
    <citation type="submission" date="2019-09" db="EMBL/GenBank/DDBJ databases">
        <title>Hybrid Assembly of the complete Genome of the Deep-Sea Bacterium Moritella marina from long Nanopore and Illumina reads.</title>
        <authorList>
            <person name="Magin S."/>
            <person name="Georgoulis A."/>
            <person name="Papadimitriou K."/>
            <person name="Iliakis G."/>
            <person name="Vorgias C.E."/>
        </authorList>
    </citation>
    <scope>NUCLEOTIDE SEQUENCE [LARGE SCALE GENOMIC DNA]</scope>
    <source>
        <strain evidence="10 11">MP-1</strain>
    </source>
</reference>
<accession>A0A5J6WQY6</accession>